<dbReference type="PRINTS" id="PR01415">
    <property type="entry name" value="ANKYRIN"/>
</dbReference>
<dbReference type="SUPFAM" id="SSF48403">
    <property type="entry name" value="Ankyrin repeat"/>
    <property type="match status" value="1"/>
</dbReference>
<evidence type="ECO:0000256" key="2">
    <source>
        <dbReference type="ARBA" id="ARBA00023043"/>
    </source>
</evidence>
<dbReference type="PROSITE" id="PS50297">
    <property type="entry name" value="ANK_REP_REGION"/>
    <property type="match status" value="4"/>
</dbReference>
<accession>A0AA36NC44</accession>
<dbReference type="Pfam" id="PF00023">
    <property type="entry name" value="Ank"/>
    <property type="match status" value="1"/>
</dbReference>
<feature type="repeat" description="ANK" evidence="3">
    <location>
        <begin position="859"/>
        <end position="891"/>
    </location>
</feature>
<dbReference type="InterPro" id="IPR036770">
    <property type="entry name" value="Ankyrin_rpt-contain_sf"/>
</dbReference>
<feature type="repeat" description="ANK" evidence="3">
    <location>
        <begin position="959"/>
        <end position="991"/>
    </location>
</feature>
<evidence type="ECO:0000256" key="4">
    <source>
        <dbReference type="SAM" id="Coils"/>
    </source>
</evidence>
<dbReference type="SMART" id="SM00248">
    <property type="entry name" value="ANK"/>
    <property type="match status" value="5"/>
</dbReference>
<keyword evidence="6" id="KW-1185">Reference proteome</keyword>
<evidence type="ECO:0000313" key="5">
    <source>
        <dbReference type="EMBL" id="CAJ1406925.1"/>
    </source>
</evidence>
<dbReference type="PANTHER" id="PTHR24134">
    <property type="entry name" value="ANKYRIN REPEAT-CONTAINING PROTEIN DDB_G0279043"/>
    <property type="match status" value="1"/>
</dbReference>
<protein>
    <submittedName>
        <fullName evidence="5">Uncharacterized protein</fullName>
    </submittedName>
</protein>
<feature type="coiled-coil region" evidence="4">
    <location>
        <begin position="1018"/>
        <end position="1052"/>
    </location>
</feature>
<keyword evidence="4" id="KW-0175">Coiled coil</keyword>
<dbReference type="PROSITE" id="PS50088">
    <property type="entry name" value="ANK_REPEAT"/>
    <property type="match status" value="4"/>
</dbReference>
<keyword evidence="1" id="KW-0677">Repeat</keyword>
<comment type="caution">
    <text evidence="5">The sequence shown here is derived from an EMBL/GenBank/DDBJ whole genome shotgun (WGS) entry which is preliminary data.</text>
</comment>
<dbReference type="Gene3D" id="1.25.40.20">
    <property type="entry name" value="Ankyrin repeat-containing domain"/>
    <property type="match status" value="2"/>
</dbReference>
<evidence type="ECO:0000313" key="6">
    <source>
        <dbReference type="Proteomes" id="UP001178507"/>
    </source>
</evidence>
<sequence>MPKLAESQSAPLLRPDSLPRLHSSTFPLNIAGLDRCELQGSERVGKAEEYMYLQVKRCHWPQLSPDCKLWTLRDFALQHSNWDSFTDKGKLRVIYELGSLLCESGDKLKEDAMLKARNDLQLAVTEARQLPRVVRSDKLRATAVAGLCEGLNLPSAARRLKEALGAAKHEEFEVGHIQNLAKKFRFRGYIEKIEDRSLTIGQLRKVLKFCQEACHHWSEGREEVSTDKALTMDVLNLYHIDHWLIWPATEASRSSFVELLADQEQRAQWCVSHCWSQPHASFVECIGQHVKTRGLHRRTNFWIWAYAHRHYCSSLEAPESGFYQSLEAAESRLLLVLQDVNSAGEVAGSMPFDRLWCMFEVMHSLDSSSGKGMARAPLDVAVFNGSKAAILTYGLTDAEEAMDCRFPGSGAAAKAAREQDFPVSVVAGSLQQRVETAQSEDGHSGTYDAARRVQGVWPNMSQALVNMQVDGVPDYNAINARLSGFFALVFLRKIFEDRPESEELAELKDLAARALAQDAERVEIDITLGGCGFAVDESLLLLVKHMAPRLQRITLDLKGSSLKNASLAEVANFLSPDVQDILLDLQGCRTVTDTGLKRFMENLMDCDRSKLSTVSCLLMGTKVVESCQEACEILDLEQIQQVRRDLELQERKNQIKRLMKNVLQGKAAIASFRKLLQSNVEVAVRGILGEQGSVDACHVEWDISSKEMPLTFDKAFLRVLLDVGATIEFMKRSEAPPYSVLWPHEGPDRDPESLTYKVNHRHQAFADSFAQKLPEVQKTGRKAVAAGLVEARAGDLIVATVPKSVAARLAFIYAAREGNTEAVAAILREKGSDLLAQVDEATWDEEDLLHCEVKLDAAPHGTALHGAAQYGHSEVVQKLIDWGADVNQLQFGTDATALTLAAQKGWLEVASILLENGADIEARDMTGRTALSWAAEMGHLHVVEELLEREAHIDLPDRKGMTPLMYTAGIGQVAVAQKLIEAGANIKAVDKEEKTAALHATIYDTDKMGLQQKKQKILDMIQLREKELEREAEREAERALELEREAVEEESEVEMTP</sequence>
<dbReference type="Pfam" id="PF12796">
    <property type="entry name" value="Ank_2"/>
    <property type="match status" value="1"/>
</dbReference>
<evidence type="ECO:0000256" key="3">
    <source>
        <dbReference type="PROSITE-ProRule" id="PRU00023"/>
    </source>
</evidence>
<proteinExistence type="predicted"/>
<organism evidence="5 6">
    <name type="scientific">Effrenium voratum</name>
    <dbReference type="NCBI Taxonomy" id="2562239"/>
    <lineage>
        <taxon>Eukaryota</taxon>
        <taxon>Sar</taxon>
        <taxon>Alveolata</taxon>
        <taxon>Dinophyceae</taxon>
        <taxon>Suessiales</taxon>
        <taxon>Symbiodiniaceae</taxon>
        <taxon>Effrenium</taxon>
    </lineage>
</organism>
<name>A0AA36NC44_9DINO</name>
<dbReference type="AlphaFoldDB" id="A0AA36NC44"/>
<gene>
    <name evidence="5" type="ORF">EVOR1521_LOCUS28750</name>
</gene>
<dbReference type="Proteomes" id="UP001178507">
    <property type="component" value="Unassembled WGS sequence"/>
</dbReference>
<evidence type="ECO:0000256" key="1">
    <source>
        <dbReference type="ARBA" id="ARBA00022737"/>
    </source>
</evidence>
<dbReference type="EMBL" id="CAUJNA010003650">
    <property type="protein sequence ID" value="CAJ1406925.1"/>
    <property type="molecule type" value="Genomic_DNA"/>
</dbReference>
<reference evidence="5" key="1">
    <citation type="submission" date="2023-08" db="EMBL/GenBank/DDBJ databases">
        <authorList>
            <person name="Chen Y."/>
            <person name="Shah S."/>
            <person name="Dougan E. K."/>
            <person name="Thang M."/>
            <person name="Chan C."/>
        </authorList>
    </citation>
    <scope>NUCLEOTIDE SEQUENCE</scope>
</reference>
<dbReference type="PANTHER" id="PTHR24134:SF9">
    <property type="entry name" value="ANKYRIN REPEAT AND SOCS BOX PROTEIN 8"/>
    <property type="match status" value="1"/>
</dbReference>
<dbReference type="InterPro" id="IPR002110">
    <property type="entry name" value="Ankyrin_rpt"/>
</dbReference>
<feature type="repeat" description="ANK" evidence="3">
    <location>
        <begin position="926"/>
        <end position="958"/>
    </location>
</feature>
<keyword evidence="2 3" id="KW-0040">ANK repeat</keyword>
<feature type="repeat" description="ANK" evidence="3">
    <location>
        <begin position="893"/>
        <end position="925"/>
    </location>
</feature>